<dbReference type="InterPro" id="IPR050657">
    <property type="entry name" value="Ankyrin_repeat_domain"/>
</dbReference>
<dbReference type="PROSITE" id="PS50297">
    <property type="entry name" value="ANK_REP_REGION"/>
    <property type="match status" value="4"/>
</dbReference>
<dbReference type="PRINTS" id="PR01415">
    <property type="entry name" value="ANKYRIN"/>
</dbReference>
<evidence type="ECO:0000256" key="1">
    <source>
        <dbReference type="PROSITE-ProRule" id="PRU00023"/>
    </source>
</evidence>
<feature type="repeat" description="ANK" evidence="1">
    <location>
        <begin position="110"/>
        <end position="142"/>
    </location>
</feature>
<dbReference type="Gene3D" id="1.25.40.20">
    <property type="entry name" value="Ankyrin repeat-containing domain"/>
    <property type="match status" value="2"/>
</dbReference>
<dbReference type="PANTHER" id="PTHR24147">
    <property type="entry name" value="ANKYRIN REPEAT DOMAIN 36-RELATED"/>
    <property type="match status" value="1"/>
</dbReference>
<protein>
    <submittedName>
        <fullName evidence="2">Uncharacterized protein</fullName>
    </submittedName>
</protein>
<dbReference type="Bgee" id="ENSMODG00000027321">
    <property type="expression patterns" value="Expressed in spermatocyte and 6 other cell types or tissues"/>
</dbReference>
<dbReference type="Ensembl" id="ENSMODT00000043712.2">
    <property type="protein sequence ID" value="ENSMODP00000040607.2"/>
    <property type="gene ID" value="ENSMODG00000027321.2"/>
</dbReference>
<keyword evidence="3" id="KW-1185">Reference proteome</keyword>
<accession>K7E4A5</accession>
<feature type="repeat" description="ANK" evidence="1">
    <location>
        <begin position="176"/>
        <end position="208"/>
    </location>
</feature>
<feature type="repeat" description="ANK" evidence="1">
    <location>
        <begin position="143"/>
        <end position="175"/>
    </location>
</feature>
<feature type="repeat" description="ANK" evidence="1">
    <location>
        <begin position="77"/>
        <end position="109"/>
    </location>
</feature>
<evidence type="ECO:0000313" key="3">
    <source>
        <dbReference type="Proteomes" id="UP000002280"/>
    </source>
</evidence>
<dbReference type="Pfam" id="PF00023">
    <property type="entry name" value="Ank"/>
    <property type="match status" value="2"/>
</dbReference>
<dbReference type="Pfam" id="PF12796">
    <property type="entry name" value="Ank_2"/>
    <property type="match status" value="1"/>
</dbReference>
<dbReference type="STRING" id="13616.ENSMODP00000040607"/>
<reference evidence="2" key="3">
    <citation type="submission" date="2025-09" db="UniProtKB">
        <authorList>
            <consortium name="Ensembl"/>
        </authorList>
    </citation>
    <scope>IDENTIFICATION</scope>
</reference>
<dbReference type="InterPro" id="IPR002110">
    <property type="entry name" value="Ankyrin_rpt"/>
</dbReference>
<dbReference type="SMART" id="SM00248">
    <property type="entry name" value="ANK"/>
    <property type="match status" value="6"/>
</dbReference>
<reference evidence="2 3" key="1">
    <citation type="journal article" date="2007" name="Nature">
        <title>Genome of the marsupial Monodelphis domestica reveals innovation in non-coding sequences.</title>
        <authorList>
            <person name="Mikkelsen T.S."/>
            <person name="Wakefield M.J."/>
            <person name="Aken B."/>
            <person name="Amemiya C.T."/>
            <person name="Chang J.L."/>
            <person name="Duke S."/>
            <person name="Garber M."/>
            <person name="Gentles A.J."/>
            <person name="Goodstadt L."/>
            <person name="Heger A."/>
            <person name="Jurka J."/>
            <person name="Kamal M."/>
            <person name="Mauceli E."/>
            <person name="Searle S.M."/>
            <person name="Sharpe T."/>
            <person name="Baker M.L."/>
            <person name="Batzer M.A."/>
            <person name="Benos P.V."/>
            <person name="Belov K."/>
            <person name="Clamp M."/>
            <person name="Cook A."/>
            <person name="Cuff J."/>
            <person name="Das R."/>
            <person name="Davidow L."/>
            <person name="Deakin J.E."/>
            <person name="Fazzari M.J."/>
            <person name="Glass J.L."/>
            <person name="Grabherr M."/>
            <person name="Greally J.M."/>
            <person name="Gu W."/>
            <person name="Hore T.A."/>
            <person name="Huttley G.A."/>
            <person name="Kleber M."/>
            <person name="Jirtle R.L."/>
            <person name="Koina E."/>
            <person name="Lee J.T."/>
            <person name="Mahony S."/>
            <person name="Marra M.A."/>
            <person name="Miller R.D."/>
            <person name="Nicholls R.D."/>
            <person name="Oda M."/>
            <person name="Papenfuss A.T."/>
            <person name="Parra Z.E."/>
            <person name="Pollock D.D."/>
            <person name="Ray D.A."/>
            <person name="Schein J.E."/>
            <person name="Speed T.P."/>
            <person name="Thompson K."/>
            <person name="VandeBerg J.L."/>
            <person name="Wade C.M."/>
            <person name="Walker J.A."/>
            <person name="Waters P.D."/>
            <person name="Webber C."/>
            <person name="Weidman J.R."/>
            <person name="Xie X."/>
            <person name="Zody M.C."/>
            <person name="Baldwin J."/>
            <person name="Abdouelleil A."/>
            <person name="Abdulkadir J."/>
            <person name="Abebe A."/>
            <person name="Abera B."/>
            <person name="Abreu J."/>
            <person name="Acer S.C."/>
            <person name="Aftuck L."/>
            <person name="Alexander A."/>
            <person name="An P."/>
            <person name="Anderson E."/>
            <person name="Anderson S."/>
            <person name="Arachi H."/>
            <person name="Azer M."/>
            <person name="Bachantsang P."/>
            <person name="Barry A."/>
            <person name="Bayul T."/>
            <person name="Berlin A."/>
            <person name="Bessette D."/>
            <person name="Bloom T."/>
            <person name="Bloom T."/>
            <person name="Boguslavskiy L."/>
            <person name="Bonnet C."/>
            <person name="Boukhgalter B."/>
            <person name="Bourzgui I."/>
            <person name="Brown A."/>
            <person name="Cahill P."/>
            <person name="Channer S."/>
            <person name="Cheshatsang Y."/>
            <person name="Chuda L."/>
            <person name="Citroen M."/>
            <person name="Collymore A."/>
            <person name="Cooke P."/>
            <person name="Costello M."/>
            <person name="D'Aco K."/>
            <person name="Daza R."/>
            <person name="De Haan G."/>
            <person name="DeGray S."/>
            <person name="DeMaso C."/>
            <person name="Dhargay N."/>
            <person name="Dooley K."/>
            <person name="Dooley E."/>
            <person name="Doricent M."/>
            <person name="Dorje P."/>
            <person name="Dorjee K."/>
            <person name="Dupes A."/>
            <person name="Elong R."/>
            <person name="Falk J."/>
            <person name="Farina A."/>
            <person name="Faro S."/>
            <person name="Ferguson D."/>
            <person name="Fisher S."/>
            <person name="Foley C.D."/>
            <person name="Franke A."/>
            <person name="Friedrich D."/>
            <person name="Gadbois L."/>
            <person name="Gearin G."/>
            <person name="Gearin C.R."/>
            <person name="Giannoukos G."/>
            <person name="Goode T."/>
            <person name="Graham J."/>
            <person name="Grandbois E."/>
            <person name="Grewal S."/>
            <person name="Gyaltsen K."/>
            <person name="Hafez N."/>
            <person name="Hagos B."/>
            <person name="Hall J."/>
            <person name="Henson C."/>
            <person name="Hollinger A."/>
            <person name="Honan T."/>
            <person name="Huard M.D."/>
            <person name="Hughes L."/>
            <person name="Hurhula B."/>
            <person name="Husby M.E."/>
            <person name="Kamat A."/>
            <person name="Kanga B."/>
            <person name="Kashin S."/>
            <person name="Khazanovich D."/>
            <person name="Kisner P."/>
            <person name="Lance K."/>
            <person name="Lara M."/>
            <person name="Lee W."/>
            <person name="Lennon N."/>
            <person name="Letendre F."/>
            <person name="LeVine R."/>
            <person name="Lipovsky A."/>
            <person name="Liu X."/>
            <person name="Liu J."/>
            <person name="Liu S."/>
            <person name="Lokyitsang T."/>
            <person name="Lokyitsang Y."/>
            <person name="Lubonja R."/>
            <person name="Lui A."/>
            <person name="MacDonald P."/>
            <person name="Magnisalis V."/>
            <person name="Maru K."/>
            <person name="Matthews C."/>
            <person name="McCusker W."/>
            <person name="McDonough S."/>
            <person name="Mehta T."/>
            <person name="Meldrim J."/>
            <person name="Meneus L."/>
            <person name="Mihai O."/>
            <person name="Mihalev A."/>
            <person name="Mihova T."/>
            <person name="Mittelman R."/>
            <person name="Mlenga V."/>
            <person name="Montmayeur A."/>
            <person name="Mulrain L."/>
            <person name="Navidi A."/>
            <person name="Naylor J."/>
            <person name="Negash T."/>
            <person name="Nguyen T."/>
            <person name="Nguyen N."/>
            <person name="Nicol R."/>
            <person name="Norbu C."/>
            <person name="Norbu N."/>
            <person name="Novod N."/>
            <person name="O'Neill B."/>
            <person name="Osman S."/>
            <person name="Markiewicz E."/>
            <person name="Oyono O.L."/>
            <person name="Patti C."/>
            <person name="Phunkhang P."/>
            <person name="Pierre F."/>
            <person name="Priest M."/>
            <person name="Raghuraman S."/>
            <person name="Rege F."/>
            <person name="Reyes R."/>
            <person name="Rise C."/>
            <person name="Rogov P."/>
            <person name="Ross K."/>
            <person name="Ryan E."/>
            <person name="Settipalli S."/>
            <person name="Shea T."/>
            <person name="Sherpa N."/>
            <person name="Shi L."/>
            <person name="Shih D."/>
            <person name="Sparrow T."/>
            <person name="Spaulding J."/>
            <person name="Stalker J."/>
            <person name="Stange-Thomann N."/>
            <person name="Stavropoulos S."/>
            <person name="Stone C."/>
            <person name="Strader C."/>
            <person name="Tesfaye S."/>
            <person name="Thomson T."/>
            <person name="Thoulutsang Y."/>
            <person name="Thoulutsang D."/>
            <person name="Topham K."/>
            <person name="Topping I."/>
            <person name="Tsamla T."/>
            <person name="Vassiliev H."/>
            <person name="Vo A."/>
            <person name="Wangchuk T."/>
            <person name="Wangdi T."/>
            <person name="Weiand M."/>
            <person name="Wilkinson J."/>
            <person name="Wilson A."/>
            <person name="Yadav S."/>
            <person name="Young G."/>
            <person name="Yu Q."/>
            <person name="Zembek L."/>
            <person name="Zhong D."/>
            <person name="Zimmer A."/>
            <person name="Zwirko Z."/>
            <person name="Jaffe D.B."/>
            <person name="Alvarez P."/>
            <person name="Brockman W."/>
            <person name="Butler J."/>
            <person name="Chin C."/>
            <person name="Gnerre S."/>
            <person name="MacCallum I."/>
            <person name="Graves J.A."/>
            <person name="Ponting C.P."/>
            <person name="Breen M."/>
            <person name="Samollow P.B."/>
            <person name="Lander E.S."/>
            <person name="Lindblad-Toh K."/>
        </authorList>
    </citation>
    <scope>NUCLEOTIDE SEQUENCE [LARGE SCALE GENOMIC DNA]</scope>
</reference>
<dbReference type="SUPFAM" id="SSF48403">
    <property type="entry name" value="Ankyrin repeat"/>
    <property type="match status" value="1"/>
</dbReference>
<proteinExistence type="predicted"/>
<evidence type="ECO:0000313" key="2">
    <source>
        <dbReference type="Ensembl" id="ENSMODP00000040607.2"/>
    </source>
</evidence>
<dbReference type="PANTHER" id="PTHR24147:SF53">
    <property type="entry name" value="ANKYRIN REPEAT DOMAIN 26"/>
    <property type="match status" value="1"/>
</dbReference>
<reference evidence="2" key="2">
    <citation type="submission" date="2025-08" db="UniProtKB">
        <authorList>
            <consortium name="Ensembl"/>
        </authorList>
    </citation>
    <scope>IDENTIFICATION</scope>
</reference>
<dbReference type="GeneTree" id="ENSGT00940000153661"/>
<dbReference type="InterPro" id="IPR036770">
    <property type="entry name" value="Ankyrin_rpt-contain_sf"/>
</dbReference>
<dbReference type="HOGENOM" id="CLU_1151491_0_0_1"/>
<organism evidence="2 3">
    <name type="scientific">Monodelphis domestica</name>
    <name type="common">Gray short-tailed opossum</name>
    <dbReference type="NCBI Taxonomy" id="13616"/>
    <lineage>
        <taxon>Eukaryota</taxon>
        <taxon>Metazoa</taxon>
        <taxon>Chordata</taxon>
        <taxon>Craniata</taxon>
        <taxon>Vertebrata</taxon>
        <taxon>Euteleostomi</taxon>
        <taxon>Mammalia</taxon>
        <taxon>Metatheria</taxon>
        <taxon>Didelphimorphia</taxon>
        <taxon>Didelphidae</taxon>
        <taxon>Monodelphis</taxon>
    </lineage>
</organism>
<dbReference type="PROSITE" id="PS50088">
    <property type="entry name" value="ANK_REPEAT"/>
    <property type="match status" value="4"/>
</dbReference>
<dbReference type="InParanoid" id="K7E4A5"/>
<dbReference type="Proteomes" id="UP000002280">
    <property type="component" value="Chromosome 8"/>
</dbReference>
<name>K7E4A5_MONDO</name>
<dbReference type="AlphaFoldDB" id="K7E4A5"/>
<sequence>MFKNLFNLGKQKTQPQACVPTTPRRDSGLNRASASGGYIIRKKDVGKLHLAASKGDVAKVQWLLLLKKQRVNETDKLNRTPLHLACASGYPDVVSVLVERNCNLNVFDSDNRTPLIKAVQCQREECVGILLSHGADPNVVDIAGDTALHYSALSHNTTIAAKLLEHKADIEAKNQDGYTPFLLAVRTENEKMVEFFLKNGANVNACDNSKRTALMIALTFGNKPTNIISLMIQHNVDLSCEDEFQWTAKNYANISIVDVNRELFLQHETRQFNQLPSARTSGPDGNSDIAFTLGGPSLDKEDIKNKKMPEGLGGPENKEAGLNVVEESAPEDSISRFSDKPGPDDSWLTSDEELDFNIQKFPRLNLKNLMITSKKMRNNNEKEDVRDSFPCHPVHLSPGTFSMPVQKMSTPLDIINKEELIDTEEEKEKDGALMVDNGTREQIRHEISDTPSELEAHNPSQKWAVGKDILSALRLEEEEDTDSPWDSECGSESLPKVSARNIYAATNQRIVESISRGQVEDYPEKDPKLKPTQPILEMKDSFTIKKKEKEVKEKQKSDLLEEFDLDGADDNNGIFAFYSFLNSMRTSEF</sequence>
<keyword evidence="1" id="KW-0040">ANK repeat</keyword>